<name>A0ACB8R4M3_9AGAM</name>
<reference evidence="1" key="1">
    <citation type="submission" date="2021-02" db="EMBL/GenBank/DDBJ databases">
        <authorList>
            <consortium name="DOE Joint Genome Institute"/>
            <person name="Ahrendt S."/>
            <person name="Looney B.P."/>
            <person name="Miyauchi S."/>
            <person name="Morin E."/>
            <person name="Drula E."/>
            <person name="Courty P.E."/>
            <person name="Chicoki N."/>
            <person name="Fauchery L."/>
            <person name="Kohler A."/>
            <person name="Kuo A."/>
            <person name="Labutti K."/>
            <person name="Pangilinan J."/>
            <person name="Lipzen A."/>
            <person name="Riley R."/>
            <person name="Andreopoulos W."/>
            <person name="He G."/>
            <person name="Johnson J."/>
            <person name="Barry K.W."/>
            <person name="Grigoriev I.V."/>
            <person name="Nagy L."/>
            <person name="Hibbett D."/>
            <person name="Henrissat B."/>
            <person name="Matheny P.B."/>
            <person name="Labbe J."/>
            <person name="Martin F."/>
        </authorList>
    </citation>
    <scope>NUCLEOTIDE SEQUENCE</scope>
    <source>
        <strain evidence="1">FP105234-sp</strain>
    </source>
</reference>
<sequence>MSCPRRRCKKETSRSGLGRRCGRCSGRVGLNRHGRICFEDTIDSAHILIVSHQLPTPFSRLTTHDDPYISNLSKISDKLQRMIISSFAPSYSSQLARLRLYHPRRSSKDRIPGRFIASYTTSVPPPGAAPTSHARCDLEHVARCQRCSAPKQRSAVGSFPLTTLRSTRAREAIRGAPVQDHVAELLPGRCAGLGGVRKGQ</sequence>
<accession>A0ACB8R4M3</accession>
<organism evidence="1 2">
    <name type="scientific">Auriscalpium vulgare</name>
    <dbReference type="NCBI Taxonomy" id="40419"/>
    <lineage>
        <taxon>Eukaryota</taxon>
        <taxon>Fungi</taxon>
        <taxon>Dikarya</taxon>
        <taxon>Basidiomycota</taxon>
        <taxon>Agaricomycotina</taxon>
        <taxon>Agaricomycetes</taxon>
        <taxon>Russulales</taxon>
        <taxon>Auriscalpiaceae</taxon>
        <taxon>Auriscalpium</taxon>
    </lineage>
</organism>
<dbReference type="Proteomes" id="UP000814033">
    <property type="component" value="Unassembled WGS sequence"/>
</dbReference>
<proteinExistence type="predicted"/>
<dbReference type="EMBL" id="MU276374">
    <property type="protein sequence ID" value="KAI0038999.1"/>
    <property type="molecule type" value="Genomic_DNA"/>
</dbReference>
<protein>
    <submittedName>
        <fullName evidence="1">Uncharacterized protein</fullName>
    </submittedName>
</protein>
<evidence type="ECO:0000313" key="1">
    <source>
        <dbReference type="EMBL" id="KAI0038999.1"/>
    </source>
</evidence>
<evidence type="ECO:0000313" key="2">
    <source>
        <dbReference type="Proteomes" id="UP000814033"/>
    </source>
</evidence>
<keyword evidence="2" id="KW-1185">Reference proteome</keyword>
<reference evidence="1" key="2">
    <citation type="journal article" date="2022" name="New Phytol.">
        <title>Evolutionary transition to the ectomycorrhizal habit in the genomes of a hyperdiverse lineage of mushroom-forming fungi.</title>
        <authorList>
            <person name="Looney B."/>
            <person name="Miyauchi S."/>
            <person name="Morin E."/>
            <person name="Drula E."/>
            <person name="Courty P.E."/>
            <person name="Kohler A."/>
            <person name="Kuo A."/>
            <person name="LaButti K."/>
            <person name="Pangilinan J."/>
            <person name="Lipzen A."/>
            <person name="Riley R."/>
            <person name="Andreopoulos W."/>
            <person name="He G."/>
            <person name="Johnson J."/>
            <person name="Nolan M."/>
            <person name="Tritt A."/>
            <person name="Barry K.W."/>
            <person name="Grigoriev I.V."/>
            <person name="Nagy L.G."/>
            <person name="Hibbett D."/>
            <person name="Henrissat B."/>
            <person name="Matheny P.B."/>
            <person name="Labbe J."/>
            <person name="Martin F.M."/>
        </authorList>
    </citation>
    <scope>NUCLEOTIDE SEQUENCE</scope>
    <source>
        <strain evidence="1">FP105234-sp</strain>
    </source>
</reference>
<gene>
    <name evidence="1" type="ORF">FA95DRAFT_1115229</name>
</gene>
<comment type="caution">
    <text evidence="1">The sequence shown here is derived from an EMBL/GenBank/DDBJ whole genome shotgun (WGS) entry which is preliminary data.</text>
</comment>